<keyword evidence="1" id="KW-0472">Membrane</keyword>
<feature type="transmembrane region" description="Helical" evidence="1">
    <location>
        <begin position="216"/>
        <end position="236"/>
    </location>
</feature>
<dbReference type="OrthoDB" id="3685619at2"/>
<feature type="domain" description="DUF6545" evidence="2">
    <location>
        <begin position="245"/>
        <end position="373"/>
    </location>
</feature>
<evidence type="ECO:0000259" key="2">
    <source>
        <dbReference type="Pfam" id="PF20182"/>
    </source>
</evidence>
<dbReference type="NCBIfam" id="NF042915">
    <property type="entry name" value="MAB_1171c_fam"/>
    <property type="match status" value="1"/>
</dbReference>
<evidence type="ECO:0000313" key="3">
    <source>
        <dbReference type="EMBL" id="TDC76542.1"/>
    </source>
</evidence>
<feature type="transmembrane region" description="Helical" evidence="1">
    <location>
        <begin position="177"/>
        <end position="196"/>
    </location>
</feature>
<evidence type="ECO:0000313" key="4">
    <source>
        <dbReference type="Proteomes" id="UP000295345"/>
    </source>
</evidence>
<name>A0A4R4TMJ3_9ACTN</name>
<dbReference type="RefSeq" id="WP_132817490.1">
    <property type="nucleotide sequence ID" value="NZ_SMKI01000074.1"/>
</dbReference>
<protein>
    <recommendedName>
        <fullName evidence="2">DUF6545 domain-containing protein</fullName>
    </recommendedName>
</protein>
<dbReference type="EMBL" id="SMKI01000074">
    <property type="protein sequence ID" value="TDC76542.1"/>
    <property type="molecule type" value="Genomic_DNA"/>
</dbReference>
<dbReference type="InterPro" id="IPR046675">
    <property type="entry name" value="DUF6545"/>
</dbReference>
<comment type="caution">
    <text evidence="3">The sequence shown here is derived from an EMBL/GenBank/DDBJ whole genome shotgun (WGS) entry which is preliminary data.</text>
</comment>
<evidence type="ECO:0000256" key="1">
    <source>
        <dbReference type="SAM" id="Phobius"/>
    </source>
</evidence>
<dbReference type="Pfam" id="PF20182">
    <property type="entry name" value="DUF6545"/>
    <property type="match status" value="1"/>
</dbReference>
<keyword evidence="1" id="KW-1133">Transmembrane helix</keyword>
<dbReference type="InterPro" id="IPR050039">
    <property type="entry name" value="MAB_1171c-like"/>
</dbReference>
<reference evidence="3 4" key="1">
    <citation type="submission" date="2019-03" db="EMBL/GenBank/DDBJ databases">
        <title>Draft genome sequences of novel Actinobacteria.</title>
        <authorList>
            <person name="Sahin N."/>
            <person name="Ay H."/>
            <person name="Saygin H."/>
        </authorList>
    </citation>
    <scope>NUCLEOTIDE SEQUENCE [LARGE SCALE GENOMIC DNA]</scope>
    <source>
        <strain evidence="3 4">DSM 41900</strain>
    </source>
</reference>
<proteinExistence type="predicted"/>
<accession>A0A4R4TMJ3</accession>
<dbReference type="AlphaFoldDB" id="A0A4R4TMJ3"/>
<feature type="transmembrane region" description="Helical" evidence="1">
    <location>
        <begin position="100"/>
        <end position="119"/>
    </location>
</feature>
<gene>
    <name evidence="3" type="ORF">E1283_09475</name>
</gene>
<keyword evidence="1" id="KW-0812">Transmembrane</keyword>
<dbReference type="Proteomes" id="UP000295345">
    <property type="component" value="Unassembled WGS sequence"/>
</dbReference>
<feature type="transmembrane region" description="Helical" evidence="1">
    <location>
        <begin position="35"/>
        <end position="55"/>
    </location>
</feature>
<feature type="transmembrane region" description="Helical" evidence="1">
    <location>
        <begin position="67"/>
        <end position="88"/>
    </location>
</feature>
<sequence>MRPYEVVVLPMLWGLALYCRGGRRSLSRRNRVLSVAWACFAVAVTLGTPAVRRVVDALIGVESVTNLLVHLLGLVGTATMVEFVREATGRARTRGRISRLNLATLAVASTVVTIAFTVMPRPPGDIDLLTYGRSSAAGFVYWATLTGYGALGLAAAARISWMHGKDATRGPARTFLWLLRAATLLGTAYLCHRFTYVTAHYAHWTLPTSARITGTTQMLLALTLVLFALAVIWPALTDYRAKRTTARRADRIAPLWRLMQTAAPGMVLPLPAELRRGNPRLRLYRYVIEIRDGVLAVERHLGAGHPPAAEAALRAAGVEGAGLAPAVEAVLLRYAVTAQLAGHAPEYGGRPHVRETLDLAAEAHWLERVAAALELPAVVAAAERLAAAPGARLSGAPDDGGQSM</sequence>
<feature type="transmembrane region" description="Helical" evidence="1">
    <location>
        <begin position="139"/>
        <end position="157"/>
    </location>
</feature>
<keyword evidence="4" id="KW-1185">Reference proteome</keyword>
<organism evidence="3 4">
    <name type="scientific">Streptomyces hainanensis</name>
    <dbReference type="NCBI Taxonomy" id="402648"/>
    <lineage>
        <taxon>Bacteria</taxon>
        <taxon>Bacillati</taxon>
        <taxon>Actinomycetota</taxon>
        <taxon>Actinomycetes</taxon>
        <taxon>Kitasatosporales</taxon>
        <taxon>Streptomycetaceae</taxon>
        <taxon>Streptomyces</taxon>
    </lineage>
</organism>